<feature type="region of interest" description="Disordered" evidence="1">
    <location>
        <begin position="250"/>
        <end position="296"/>
    </location>
</feature>
<feature type="region of interest" description="Disordered" evidence="1">
    <location>
        <begin position="157"/>
        <end position="203"/>
    </location>
</feature>
<dbReference type="OrthoDB" id="8930856at2759"/>
<evidence type="ECO:0000313" key="2">
    <source>
        <dbReference type="EMBL" id="KPM07417.1"/>
    </source>
</evidence>
<feature type="compositionally biased region" description="Low complexity" evidence="1">
    <location>
        <begin position="191"/>
        <end position="203"/>
    </location>
</feature>
<feature type="compositionally biased region" description="Low complexity" evidence="1">
    <location>
        <begin position="9"/>
        <end position="22"/>
    </location>
</feature>
<comment type="caution">
    <text evidence="2">The sequence shown here is derived from an EMBL/GenBank/DDBJ whole genome shotgun (WGS) entry which is preliminary data.</text>
</comment>
<protein>
    <submittedName>
        <fullName evidence="2">Uncharacterized protein</fullName>
    </submittedName>
</protein>
<sequence>MAYSGNRFSSTSSSSSSPSSPLPIASISPPLFCRNSPSSPPPSLSSSIVCNSKKSNRLLSTSTSSSSKPILSSANVRRSRIFFDENNEGLNAADLIGNDYFVSSLDFEYDLFLNGLVNCDNSGYRNRFRNSKDCFDYSTTNYGNDHRCLNESNSSSSSSFFNHHHHHHHHHHHNHYHQQQNQQRVKKKSSKSNQESSPSSSSSLLLSTENFLSAFNSPFSRVATAYRYLHRPPRAHAIANDYAILPLGKSNNNNNNNSSSRNGYSTDNNNISNSNSNNVNTKDTGNDLGEQNDQSSQLVNANQAAAPSMANVVNFQALSINQTTTPTTIPTPTTTTTTAINNDRITIQSNTINYDNDNNQKIENSLVNENSIFPIANAIRCDTRSTFKIKENGGTKSPPPPPPTSSSLSSSAVIAIQNETGVICSENTAADDQTILDENAIIDAGGVENLTHQHLHALHRFRQQKKKEFQSTLKQLDEFDNGEDESISGSHSVQETIKKSTPKIKEKSIRVDDDDGDYDDDDDDDDDDIQIDIDSFQSPQIETNGTTRNRFEEDGFLAKNLDQEHCCSSSSDEKRKNRIKKKYKNKMTTNVKQSLHQLC</sequence>
<dbReference type="VEuPathDB" id="VectorBase:SSCA004016"/>
<gene>
    <name evidence="2" type="ORF">QR98_0059100</name>
</gene>
<feature type="region of interest" description="Disordered" evidence="1">
    <location>
        <begin position="389"/>
        <end position="410"/>
    </location>
</feature>
<proteinExistence type="predicted"/>
<organism evidence="2 3">
    <name type="scientific">Sarcoptes scabiei</name>
    <name type="common">Itch mite</name>
    <name type="synonym">Acarus scabiei</name>
    <dbReference type="NCBI Taxonomy" id="52283"/>
    <lineage>
        <taxon>Eukaryota</taxon>
        <taxon>Metazoa</taxon>
        <taxon>Ecdysozoa</taxon>
        <taxon>Arthropoda</taxon>
        <taxon>Chelicerata</taxon>
        <taxon>Arachnida</taxon>
        <taxon>Acari</taxon>
        <taxon>Acariformes</taxon>
        <taxon>Sarcoptiformes</taxon>
        <taxon>Astigmata</taxon>
        <taxon>Psoroptidia</taxon>
        <taxon>Sarcoptoidea</taxon>
        <taxon>Sarcoptidae</taxon>
        <taxon>Sarcoptinae</taxon>
        <taxon>Sarcoptes</taxon>
    </lineage>
</organism>
<feature type="region of interest" description="Disordered" evidence="1">
    <location>
        <begin position="480"/>
        <end position="528"/>
    </location>
</feature>
<feature type="compositionally biased region" description="Acidic residues" evidence="1">
    <location>
        <begin position="512"/>
        <end position="528"/>
    </location>
</feature>
<evidence type="ECO:0000313" key="3">
    <source>
        <dbReference type="Proteomes" id="UP000616769"/>
    </source>
</evidence>
<accession>A0A132A926</accession>
<feature type="region of interest" description="Disordered" evidence="1">
    <location>
        <begin position="1"/>
        <end position="22"/>
    </location>
</feature>
<feature type="compositionally biased region" description="Basic residues" evidence="1">
    <location>
        <begin position="162"/>
        <end position="176"/>
    </location>
</feature>
<feature type="compositionally biased region" description="Low complexity" evidence="1">
    <location>
        <begin position="250"/>
        <end position="280"/>
    </location>
</feature>
<reference evidence="2 3" key="1">
    <citation type="journal article" date="2015" name="Parasit. Vectors">
        <title>Draft genome of the scabies mite.</title>
        <authorList>
            <person name="Rider S.D.Jr."/>
            <person name="Morgan M.S."/>
            <person name="Arlian L.G."/>
        </authorList>
    </citation>
    <scope>NUCLEOTIDE SEQUENCE [LARGE SCALE GENOMIC DNA]</scope>
    <source>
        <strain evidence="2">Arlian Lab</strain>
    </source>
</reference>
<dbReference type="Proteomes" id="UP000616769">
    <property type="component" value="Unassembled WGS sequence"/>
</dbReference>
<dbReference type="AlphaFoldDB" id="A0A132A926"/>
<name>A0A132A926_SARSC</name>
<dbReference type="EMBL" id="JXLN01011563">
    <property type="protein sequence ID" value="KPM07417.1"/>
    <property type="molecule type" value="Genomic_DNA"/>
</dbReference>
<evidence type="ECO:0000256" key="1">
    <source>
        <dbReference type="SAM" id="MobiDB-lite"/>
    </source>
</evidence>